<name>A0ABX3ET00_9BACL</name>
<accession>A0ABX3ET00</accession>
<comment type="caution">
    <text evidence="2">The sequence shown here is derived from an EMBL/GenBank/DDBJ whole genome shotgun (WGS) entry which is preliminary data.</text>
</comment>
<dbReference type="Proteomes" id="UP000186058">
    <property type="component" value="Unassembled WGS sequence"/>
</dbReference>
<dbReference type="SUPFAM" id="SSF55729">
    <property type="entry name" value="Acyl-CoA N-acyltransferases (Nat)"/>
    <property type="match status" value="1"/>
</dbReference>
<evidence type="ECO:0000259" key="1">
    <source>
        <dbReference type="Pfam" id="PF13480"/>
    </source>
</evidence>
<proteinExistence type="predicted"/>
<dbReference type="Pfam" id="PF13480">
    <property type="entry name" value="Acetyltransf_6"/>
    <property type="match status" value="1"/>
</dbReference>
<gene>
    <name evidence="2" type="ORF">A3844_04320</name>
</gene>
<reference evidence="2 3" key="1">
    <citation type="submission" date="2016-03" db="EMBL/GenBank/DDBJ databases">
        <authorList>
            <person name="Sant'Anna F.H."/>
            <person name="Ambrosini A."/>
            <person name="Souza R."/>
            <person name="Bach E."/>
            <person name="Fernandes G."/>
            <person name="Balsanelli E."/>
            <person name="Baura V.A."/>
            <person name="Souza E.M."/>
            <person name="Passaglia L."/>
        </authorList>
    </citation>
    <scope>NUCLEOTIDE SEQUENCE [LARGE SCALE GENOMIC DNA]</scope>
    <source>
        <strain evidence="2 3">P26E</strain>
    </source>
</reference>
<dbReference type="EMBL" id="LVWI01000002">
    <property type="protein sequence ID" value="OKP91073.1"/>
    <property type="molecule type" value="Genomic_DNA"/>
</dbReference>
<keyword evidence="3" id="KW-1185">Reference proteome</keyword>
<dbReference type="InterPro" id="IPR016181">
    <property type="entry name" value="Acyl_CoA_acyltransferase"/>
</dbReference>
<organism evidence="2 3">
    <name type="scientific">Paenibacillus helianthi</name>
    <dbReference type="NCBI Taxonomy" id="1349432"/>
    <lineage>
        <taxon>Bacteria</taxon>
        <taxon>Bacillati</taxon>
        <taxon>Bacillota</taxon>
        <taxon>Bacilli</taxon>
        <taxon>Bacillales</taxon>
        <taxon>Paenibacillaceae</taxon>
        <taxon>Paenibacillus</taxon>
    </lineage>
</organism>
<feature type="domain" description="BioF2-like acetyltransferase" evidence="1">
    <location>
        <begin position="175"/>
        <end position="322"/>
    </location>
</feature>
<dbReference type="InterPro" id="IPR038740">
    <property type="entry name" value="BioF2-like_GNAT_dom"/>
</dbReference>
<evidence type="ECO:0000313" key="3">
    <source>
        <dbReference type="Proteomes" id="UP000186058"/>
    </source>
</evidence>
<sequence>MEFRDYTIEELLNIVDFRKIKPEWEQLVNPSIYNLTHTYEWFYSLWKSKTGFKNVRAIAIRRAGRLISVMHMVFETDYQNKPELLITIPTSLTPFYAESDHDKIIDCLLYYLDNKLPNWNVIEFEEFDCSFPETQMLIESGKRAGLEVIVEKTFNTPIIQINNASEEYFLECSRRVKKALGNKANLLREISNYRMRVYTDPAEIQLGLDRIFEIDCLSWKFSEQSDMGSRSGQLVFYETMAHELAKRGNIILTVLELDKTNEPIAFEYLIAYKDKLLGAKHSYKDVYSKYSPGVILRDEIFKYMRNNGFRTFDTWSNKDRFKMIWCNQVVERYTVHINKTSITVEDELILLSHV</sequence>
<evidence type="ECO:0000313" key="2">
    <source>
        <dbReference type="EMBL" id="OKP91073.1"/>
    </source>
</evidence>
<dbReference type="Gene3D" id="3.40.630.30">
    <property type="match status" value="1"/>
</dbReference>
<dbReference type="RefSeq" id="WP_074106723.1">
    <property type="nucleotide sequence ID" value="NZ_LVWI01000002.1"/>
</dbReference>
<protein>
    <recommendedName>
        <fullName evidence="1">BioF2-like acetyltransferase domain-containing protein</fullName>
    </recommendedName>
</protein>